<evidence type="ECO:0000256" key="3">
    <source>
        <dbReference type="ARBA" id="ARBA00048267"/>
    </source>
</evidence>
<dbReference type="SUPFAM" id="SSF52738">
    <property type="entry name" value="Methylesterase CheB, C-terminal domain"/>
    <property type="match status" value="1"/>
</dbReference>
<evidence type="ECO:0000313" key="7">
    <source>
        <dbReference type="Proteomes" id="UP000501648"/>
    </source>
</evidence>
<dbReference type="CDD" id="cd16433">
    <property type="entry name" value="CheB"/>
    <property type="match status" value="1"/>
</dbReference>
<evidence type="ECO:0000256" key="2">
    <source>
        <dbReference type="ARBA" id="ARBA00039140"/>
    </source>
</evidence>
<dbReference type="RefSeq" id="WP_017453916.1">
    <property type="nucleotide sequence ID" value="NZ_CP008956.1"/>
</dbReference>
<dbReference type="GO" id="GO:0008984">
    <property type="term" value="F:protein-glutamate methylesterase activity"/>
    <property type="evidence" value="ECO:0007669"/>
    <property type="project" value="UniProtKB-EC"/>
</dbReference>
<keyword evidence="1 4" id="KW-0378">Hydrolase</keyword>
<comment type="catalytic activity">
    <reaction evidence="3">
        <text>[protein]-L-glutamate 5-O-methyl ester + H2O = L-glutamyl-[protein] + methanol + H(+)</text>
        <dbReference type="Rhea" id="RHEA:23236"/>
        <dbReference type="Rhea" id="RHEA-COMP:10208"/>
        <dbReference type="Rhea" id="RHEA-COMP:10311"/>
        <dbReference type="ChEBI" id="CHEBI:15377"/>
        <dbReference type="ChEBI" id="CHEBI:15378"/>
        <dbReference type="ChEBI" id="CHEBI:17790"/>
        <dbReference type="ChEBI" id="CHEBI:29973"/>
        <dbReference type="ChEBI" id="CHEBI:82795"/>
        <dbReference type="EC" id="3.1.1.61"/>
    </reaction>
</comment>
<dbReference type="PROSITE" id="PS50122">
    <property type="entry name" value="CHEB"/>
    <property type="match status" value="1"/>
</dbReference>
<feature type="domain" description="CheB-type methylesterase" evidence="5">
    <location>
        <begin position="17"/>
        <end position="200"/>
    </location>
</feature>
<dbReference type="EC" id="3.1.1.61" evidence="2"/>
<evidence type="ECO:0000259" key="5">
    <source>
        <dbReference type="PROSITE" id="PS50122"/>
    </source>
</evidence>
<dbReference type="GO" id="GO:0000156">
    <property type="term" value="F:phosphorelay response regulator activity"/>
    <property type="evidence" value="ECO:0007669"/>
    <property type="project" value="InterPro"/>
</dbReference>
<dbReference type="Gene3D" id="3.40.50.180">
    <property type="entry name" value="Methylesterase CheB, C-terminal domain"/>
    <property type="match status" value="1"/>
</dbReference>
<gene>
    <name evidence="6" type="ORF">C798_19205</name>
</gene>
<protein>
    <recommendedName>
        <fullName evidence="2">protein-glutamate methylesterase</fullName>
        <ecNumber evidence="2">3.1.1.61</ecNumber>
    </recommendedName>
</protein>
<evidence type="ECO:0000313" key="6">
    <source>
        <dbReference type="EMBL" id="QJQ02287.1"/>
    </source>
</evidence>
<evidence type="ECO:0000256" key="4">
    <source>
        <dbReference type="PROSITE-ProRule" id="PRU00050"/>
    </source>
</evidence>
<dbReference type="GO" id="GO:0006935">
    <property type="term" value="P:chemotaxis"/>
    <property type="evidence" value="ECO:0007669"/>
    <property type="project" value="UniProtKB-UniRule"/>
</dbReference>
<dbReference type="GO" id="GO:0005737">
    <property type="term" value="C:cytoplasm"/>
    <property type="evidence" value="ECO:0007669"/>
    <property type="project" value="InterPro"/>
</dbReference>
<feature type="active site" evidence="4">
    <location>
        <position position="29"/>
    </location>
</feature>
<dbReference type="EMBL" id="CP008956">
    <property type="protein sequence ID" value="QJQ02287.1"/>
    <property type="molecule type" value="Genomic_DNA"/>
</dbReference>
<dbReference type="Pfam" id="PF01339">
    <property type="entry name" value="CheB_methylest"/>
    <property type="match status" value="1"/>
</dbReference>
<feature type="active site" evidence="4">
    <location>
        <position position="152"/>
    </location>
</feature>
<dbReference type="InterPro" id="IPR035909">
    <property type="entry name" value="CheB_C"/>
</dbReference>
<organism evidence="6 7">
    <name type="scientific">Herbaspirillum rubrisubalbicans Os34</name>
    <dbReference type="NCBI Taxonomy" id="1235827"/>
    <lineage>
        <taxon>Bacteria</taxon>
        <taxon>Pseudomonadati</taxon>
        <taxon>Pseudomonadota</taxon>
        <taxon>Betaproteobacteria</taxon>
        <taxon>Burkholderiales</taxon>
        <taxon>Oxalobacteraceae</taxon>
        <taxon>Herbaspirillum</taxon>
    </lineage>
</organism>
<dbReference type="InterPro" id="IPR000673">
    <property type="entry name" value="Sig_transdc_resp-reg_Me-estase"/>
</dbReference>
<dbReference type="PANTHER" id="PTHR42872">
    <property type="entry name" value="PROTEIN-GLUTAMATE METHYLESTERASE/PROTEIN-GLUTAMINE GLUTAMINASE"/>
    <property type="match status" value="1"/>
</dbReference>
<feature type="active site" evidence="4">
    <location>
        <position position="56"/>
    </location>
</feature>
<dbReference type="PANTHER" id="PTHR42872:SF6">
    <property type="entry name" value="PROTEIN-GLUTAMATE METHYLESTERASE_PROTEIN-GLUTAMINE GLUTAMINASE"/>
    <property type="match status" value="1"/>
</dbReference>
<evidence type="ECO:0000256" key="1">
    <source>
        <dbReference type="ARBA" id="ARBA00022801"/>
    </source>
</evidence>
<name>A0A6M3ZUN7_9BURK</name>
<accession>A0A6M3ZUN7</accession>
<keyword evidence="4" id="KW-0145">Chemotaxis</keyword>
<dbReference type="AlphaFoldDB" id="A0A6M3ZUN7"/>
<sequence length="218" mass="23001">MNPRPAHSELSGFNDLAGRSIEAIVIGASAGGVDALSEILPALRRGAAVATMVVLHIPRERPSLLASIFADRCAQPVVEAQDKEPAQAGVIYFAPPDYHLLVDRSEEGPLLAMSNEELVNFSRPAIDVLFESAADVYGPHLLGIVLTGGNHDGAAGLQAIARAGGVTVVQSPQQAQVPYMPAQALALGNIDYVLTLPQIADLLRTLGVTGNDQEKERR</sequence>
<reference evidence="6 7" key="1">
    <citation type="journal article" date="2012" name="J. Bacteriol.">
        <title>Genome sequence of the pathogenic Herbaspirillum seropedicae strain Os34, isolated from rice roots.</title>
        <authorList>
            <person name="Ye W."/>
            <person name="Ye S."/>
            <person name="Liu J."/>
            <person name="Chang S."/>
            <person name="Chen M."/>
            <person name="Zhu B."/>
            <person name="Guo L."/>
            <person name="An Q."/>
        </authorList>
    </citation>
    <scope>NUCLEOTIDE SEQUENCE [LARGE SCALE GENOMIC DNA]</scope>
    <source>
        <strain evidence="6 7">Os34</strain>
    </source>
</reference>
<dbReference type="Proteomes" id="UP000501648">
    <property type="component" value="Chromosome"/>
</dbReference>
<proteinExistence type="predicted"/>